<feature type="transmembrane region" description="Helical" evidence="7">
    <location>
        <begin position="751"/>
        <end position="771"/>
    </location>
</feature>
<dbReference type="GO" id="GO:0022857">
    <property type="term" value="F:transmembrane transporter activity"/>
    <property type="evidence" value="ECO:0007669"/>
    <property type="project" value="InterPro"/>
</dbReference>
<feature type="transmembrane region" description="Helical" evidence="7">
    <location>
        <begin position="618"/>
        <end position="635"/>
    </location>
</feature>
<evidence type="ECO:0000256" key="3">
    <source>
        <dbReference type="ARBA" id="ARBA00022692"/>
    </source>
</evidence>
<keyword evidence="3 7" id="KW-0812">Transmembrane</keyword>
<feature type="transmembrane region" description="Helical" evidence="7">
    <location>
        <begin position="845"/>
        <end position="868"/>
    </location>
</feature>
<reference evidence="9 10" key="1">
    <citation type="submission" date="2014-06" db="EMBL/GenBank/DDBJ databases">
        <title>The Genome of the Aflatoxigenic Filamentous Fungus Aspergillus nomius.</title>
        <authorList>
            <person name="Moore M.G."/>
            <person name="Shannon B.M."/>
            <person name="Brian M.M."/>
        </authorList>
    </citation>
    <scope>NUCLEOTIDE SEQUENCE [LARGE SCALE GENOMIC DNA]</scope>
    <source>
        <strain evidence="9 10">NRRL 13137</strain>
    </source>
</reference>
<dbReference type="PANTHER" id="PTHR43791">
    <property type="entry name" value="PERMEASE-RELATED"/>
    <property type="match status" value="1"/>
</dbReference>
<keyword evidence="10" id="KW-1185">Reference proteome</keyword>
<dbReference type="CDD" id="cd17327">
    <property type="entry name" value="MFS_FEN2_like"/>
    <property type="match status" value="1"/>
</dbReference>
<dbReference type="RefSeq" id="XP_015411872.1">
    <property type="nucleotide sequence ID" value="XM_015545894.1"/>
</dbReference>
<dbReference type="FunFam" id="1.20.1250.20:FF:000068">
    <property type="entry name" value="MFS general substrate transporter"/>
    <property type="match status" value="1"/>
</dbReference>
<feature type="transmembrane region" description="Helical" evidence="7">
    <location>
        <begin position="680"/>
        <end position="702"/>
    </location>
</feature>
<dbReference type="Pfam" id="PF07690">
    <property type="entry name" value="MFS_1"/>
    <property type="match status" value="1"/>
</dbReference>
<evidence type="ECO:0000256" key="4">
    <source>
        <dbReference type="ARBA" id="ARBA00022989"/>
    </source>
</evidence>
<dbReference type="PROSITE" id="PS50850">
    <property type="entry name" value="MFS"/>
    <property type="match status" value="1"/>
</dbReference>
<dbReference type="AlphaFoldDB" id="A0A0L1JGR7"/>
<feature type="domain" description="Major facilitator superfamily (MFS) profile" evidence="8">
    <location>
        <begin position="520"/>
        <end position="938"/>
    </location>
</feature>
<dbReference type="Gene3D" id="1.20.1250.20">
    <property type="entry name" value="MFS general substrate transporter like domains"/>
    <property type="match status" value="2"/>
</dbReference>
<evidence type="ECO:0000256" key="7">
    <source>
        <dbReference type="SAM" id="Phobius"/>
    </source>
</evidence>
<feature type="transmembrane region" description="Helical" evidence="7">
    <location>
        <begin position="647"/>
        <end position="668"/>
    </location>
</feature>
<dbReference type="Pfam" id="PF04882">
    <property type="entry name" value="Peroxin-3"/>
    <property type="match status" value="1"/>
</dbReference>
<evidence type="ECO:0000313" key="10">
    <source>
        <dbReference type="Proteomes" id="UP000037505"/>
    </source>
</evidence>
<feature type="transmembrane region" description="Helical" evidence="7">
    <location>
        <begin position="587"/>
        <end position="606"/>
    </location>
</feature>
<sequence>MIGATRRWFRRNRKGLAIGAGVIGAGYLAGQYVLSKISEARERMSSDRIARENLRRRFEQNQTDCTYTVLALLPTAAEDIVDALPVEELTKELQRKRAERLARLSAGEGTGSDLSSVSPSLPEDDRRSLSSFQSDGFVRTSQMGEPSVEGDGEARPKRNKTQLWNEVKITSITRSFTLVYTLSLLTLFTRIQLNLLGRRNYLSSVISMATPPANESTIRLEDHDDDDLTQTLGNDFETNRRYLAFSWWLLHRGWKQLMNEVQTAVTEVFGPLNPREDVSLARLSELFLEVRKRVEGHTEEERKHTLIQQCTADAFKSTSQPSPSVPQSFTSVATVVPGADSSEPKAKLANVLAVLARQAHVIGNGTNPPNIYLNAMDQGVRELEAFAAVVYSSNFDFELVGSGTKIESPGDETPGSDTVLIEKEDYDELDRSQIQQPSTTGPGANSAFEHAWGKAVEEQPSTATCLPDHEHDADLRIARPEQLTPQDDKIEGHVNALPTDLPQLRNTTERKLMAKIDWHLMPCLCVMYLLAFLDRVNISNAAVLGLQEDLNIVNGTKYNTALTIFFVPYVIFEIPSNILLKKLRPHVWLTGCMFLFGLVTICQGLVSNWGGLMTTRWFLGMFETGMFPGCFYLLGMWYKRSEAQKRFSFFFSSTTLAGAFGGLLASGLGKMDGIRGYRGWRWVFIIEGLITCVVSLAWFFVIPDFPEEVKWLTDEEREFLKAKLAKDSGSAGHDAKIGWREVLEVFKDYKIFIGGLMYFGQVVTAYGYAYFAPTIIKSYGYDAIKTQLYSIPPWAAAWGFSMLVAILSDKTRHRFAFTIVPMLIAMAGFGILLNVHGQAHRNVQYGALFMVTSGCYSAMPVIVCWFAMNLAGHRRRSVGTAWQIGFGNIGGIISTYAFLKKDAPEYRPGYIISVSFLSFSAACCMVYFAAVWYDNRRRDQAIADGTAIPSDEDQELLGDMALNYRYNY</sequence>
<keyword evidence="2" id="KW-0813">Transport</keyword>
<dbReference type="InterPro" id="IPR036259">
    <property type="entry name" value="MFS_trans_sf"/>
</dbReference>
<feature type="transmembrane region" description="Helical" evidence="7">
    <location>
        <begin position="880"/>
        <end position="899"/>
    </location>
</feature>
<feature type="transmembrane region" description="Helical" evidence="7">
    <location>
        <begin position="791"/>
        <end position="808"/>
    </location>
</feature>
<protein>
    <recommendedName>
        <fullName evidence="8">Major facilitator superfamily (MFS) profile domain-containing protein</fullName>
    </recommendedName>
</protein>
<dbReference type="GO" id="GO:0007031">
    <property type="term" value="P:peroxisome organization"/>
    <property type="evidence" value="ECO:0007669"/>
    <property type="project" value="InterPro"/>
</dbReference>
<accession>A0A0L1JGR7</accession>
<dbReference type="PANTHER" id="PTHR43791:SF46">
    <property type="entry name" value="MAJOR FACILITATOR SUPERFAMILY (MFS) PROFILE DOMAIN-CONTAINING PROTEIN-RELATED"/>
    <property type="match status" value="1"/>
</dbReference>
<dbReference type="GO" id="GO:0005886">
    <property type="term" value="C:plasma membrane"/>
    <property type="evidence" value="ECO:0007669"/>
    <property type="project" value="TreeGrafter"/>
</dbReference>
<dbReference type="EMBL" id="JNOM01000007">
    <property type="protein sequence ID" value="KNG90949.1"/>
    <property type="molecule type" value="Genomic_DNA"/>
</dbReference>
<evidence type="ECO:0000256" key="5">
    <source>
        <dbReference type="ARBA" id="ARBA00023136"/>
    </source>
</evidence>
<evidence type="ECO:0000313" key="9">
    <source>
        <dbReference type="EMBL" id="KNG90949.1"/>
    </source>
</evidence>
<feature type="transmembrane region" description="Helical" evidence="7">
    <location>
        <begin position="558"/>
        <end position="580"/>
    </location>
</feature>
<dbReference type="InterPro" id="IPR020846">
    <property type="entry name" value="MFS_dom"/>
</dbReference>
<dbReference type="Proteomes" id="UP000037505">
    <property type="component" value="Unassembled WGS sequence"/>
</dbReference>
<evidence type="ECO:0000259" key="8">
    <source>
        <dbReference type="PROSITE" id="PS50850"/>
    </source>
</evidence>
<dbReference type="OrthoDB" id="45930at2759"/>
<organism evidence="9 10">
    <name type="scientific">Aspergillus nomiae NRRL (strain ATCC 15546 / NRRL 13137 / CBS 260.88 / M93)</name>
    <dbReference type="NCBI Taxonomy" id="1509407"/>
    <lineage>
        <taxon>Eukaryota</taxon>
        <taxon>Fungi</taxon>
        <taxon>Dikarya</taxon>
        <taxon>Ascomycota</taxon>
        <taxon>Pezizomycotina</taxon>
        <taxon>Eurotiomycetes</taxon>
        <taxon>Eurotiomycetidae</taxon>
        <taxon>Eurotiales</taxon>
        <taxon>Aspergillaceae</taxon>
        <taxon>Aspergillus</taxon>
        <taxon>Aspergillus subgen. Circumdati</taxon>
    </lineage>
</organism>
<evidence type="ECO:0000256" key="1">
    <source>
        <dbReference type="ARBA" id="ARBA00004141"/>
    </source>
</evidence>
<dbReference type="InterPro" id="IPR006966">
    <property type="entry name" value="Peroxin-3"/>
</dbReference>
<name>A0A0L1JGR7_ASPN3</name>
<comment type="subcellular location">
    <subcellularLocation>
        <location evidence="1">Membrane</location>
        <topology evidence="1">Multi-pass membrane protein</topology>
    </subcellularLocation>
</comment>
<keyword evidence="4 7" id="KW-1133">Transmembrane helix</keyword>
<feature type="transmembrane region" description="Helical" evidence="7">
    <location>
        <begin position="815"/>
        <end position="833"/>
    </location>
</feature>
<keyword evidence="5 7" id="KW-0472">Membrane</keyword>
<feature type="transmembrane region" description="Helical" evidence="7">
    <location>
        <begin position="911"/>
        <end position="933"/>
    </location>
</feature>
<dbReference type="SUPFAM" id="SSF103473">
    <property type="entry name" value="MFS general substrate transporter"/>
    <property type="match status" value="1"/>
</dbReference>
<evidence type="ECO:0000256" key="6">
    <source>
        <dbReference type="SAM" id="MobiDB-lite"/>
    </source>
</evidence>
<feature type="compositionally biased region" description="Polar residues" evidence="6">
    <location>
        <begin position="129"/>
        <end position="144"/>
    </location>
</feature>
<gene>
    <name evidence="9" type="ORF">ANOM_000636</name>
</gene>
<feature type="region of interest" description="Disordered" evidence="6">
    <location>
        <begin position="104"/>
        <end position="159"/>
    </location>
</feature>
<dbReference type="GeneID" id="26802440"/>
<proteinExistence type="predicted"/>
<comment type="caution">
    <text evidence="9">The sequence shown here is derived from an EMBL/GenBank/DDBJ whole genome shotgun (WGS) entry which is preliminary data.</text>
</comment>
<dbReference type="InterPro" id="IPR011701">
    <property type="entry name" value="MFS"/>
</dbReference>
<feature type="transmembrane region" description="Helical" evidence="7">
    <location>
        <begin position="15"/>
        <end position="34"/>
    </location>
</feature>
<evidence type="ECO:0000256" key="2">
    <source>
        <dbReference type="ARBA" id="ARBA00022448"/>
    </source>
</evidence>
<dbReference type="FunFam" id="1.20.1250.20:FF:000034">
    <property type="entry name" value="MFS general substrate transporter"/>
    <property type="match status" value="1"/>
</dbReference>
<dbReference type="GO" id="GO:0005778">
    <property type="term" value="C:peroxisomal membrane"/>
    <property type="evidence" value="ECO:0007669"/>
    <property type="project" value="InterPro"/>
</dbReference>